<dbReference type="GO" id="GO:0009908">
    <property type="term" value="P:flower development"/>
    <property type="evidence" value="ECO:0007669"/>
    <property type="project" value="UniProtKB-KW"/>
</dbReference>
<dbReference type="EMBL" id="AP019302">
    <property type="protein sequence ID" value="BBH06651.1"/>
    <property type="molecule type" value="Genomic_DNA"/>
</dbReference>
<dbReference type="Pfam" id="PF07899">
    <property type="entry name" value="Frigida"/>
    <property type="match status" value="2"/>
</dbReference>
<dbReference type="Gene3D" id="1.10.287.1490">
    <property type="match status" value="1"/>
</dbReference>
<dbReference type="GO" id="GO:0030154">
    <property type="term" value="P:cell differentiation"/>
    <property type="evidence" value="ECO:0007669"/>
    <property type="project" value="UniProtKB-KW"/>
</dbReference>
<evidence type="ECO:0000256" key="1">
    <source>
        <dbReference type="ARBA" id="ARBA00008956"/>
    </source>
</evidence>
<evidence type="ECO:0000256" key="6">
    <source>
        <dbReference type="SAM" id="MobiDB-lite"/>
    </source>
</evidence>
<feature type="coiled-coil region" evidence="5">
    <location>
        <begin position="63"/>
        <end position="125"/>
    </location>
</feature>
<evidence type="ECO:0000256" key="2">
    <source>
        <dbReference type="ARBA" id="ARBA00022473"/>
    </source>
</evidence>
<feature type="coiled-coil region" evidence="5">
    <location>
        <begin position="332"/>
        <end position="373"/>
    </location>
</feature>
<sequence length="1072" mass="123085">MTIEVELQCFEPEDKRSSPTMDKKAFNLEELELKQRKLALPLKDLLDYFDSFRNGLLTRLQEVQDHEKQMGVLENQVQAKANELHGIERLIEEKLKEVESGTEHLRSLQLLIKEHNEEISVKEKRFSDVQRWVGEKEKEYDSIGKSINWGTSKLNWYEKTVEEKSKFVESKEKELREVQRLLNKYSEDIQLKERQLNEILGSIEKQNKIFALKEEKIKEARRLVDECDKEMKLKKEKLGLIQKSIVEFSKTIESKDKIIRGMDLKVKDFSLHKKSMEELFCKLRLKEKQFESKVEELRPIEKGVTDCLNEVQLKENHLDSLEQLIQECGKHLDSQEKSLQECSNGLEKKERKLEQWTRELELKQQQINSIRKSTKEHTQTLEYTHANIATIPSSASNQSSINSDGRCLLLLMNEHLKRIALLSSEMSAHLKASSDPAELVLDAMEEFYPSNSAVDKMKFDFDLTVIRRSCVLLLQELKRLSPQINHQVREKAIKLAADWKDKMTVAAENVLEVLGFLWLLTAFELTSTYDARELQSLLAVVTQPEDATDLSQALGITNKTPGSTLSFPVKTEEAESSQVRNVATSPSPNFQPSATTAERNLQGGIKEHLSGYNLVQNEMFDALRMSFNPEKLVLNLMKTSLDQYWKKGDVGFEATLMKIHIPLLKELMKVLPHVRDHVKEDAIELAVQWKERLRSDSENSLEIFSFLQFIATYGLLSFLNGDEILKLLGMISQHKQALELHQMLGFSDKIPDFIQNLIERKQLIEAVRFICTFEVVDKFPPVQLLKEYVEDARKSYWTKWMEKKSQNEKDTVVKDQIADLRAVIQCIKDYNLESEYPSKDIESEILQLGKLKECWSPLQISFTSKLGPREHEERKKRSTSTSAPKFQPPEKRQNISYPTPLAVFPRPYALPTFNSDLSRLYENYGHPGRFGMAANDHQIGANGTMKLSSSSLLHETGADKFGMVANNQETGANFGAVELSSSSRLYENYRHPAQFHMAAVANEYETSADFGAMELSSSSLLYETYGHPAQFRMAAANNDHEIGTNFSAMQNAGLPHSHHLLPNTHSYDPNKI</sequence>
<reference evidence="7" key="1">
    <citation type="journal article" date="2019" name="Science">
        <title>Mutation of a bHLH transcription factor allowed almond domestication.</title>
        <authorList>
            <person name="Sanchez-Perez R."/>
            <person name="Pavan S."/>
            <person name="Mazzeo R."/>
            <person name="Moldovan C."/>
            <person name="Aiese Cigliano R."/>
            <person name="Del Cueto J."/>
            <person name="Ricciardi F."/>
            <person name="Lotti C."/>
            <person name="Ricciardi L."/>
            <person name="Dicenta F."/>
            <person name="Lopez-Marques R.L."/>
            <person name="Lindberg Moller B."/>
        </authorList>
    </citation>
    <scope>NUCLEOTIDE SEQUENCE</scope>
</reference>
<keyword evidence="5" id="KW-0175">Coiled coil</keyword>
<dbReference type="PANTHER" id="PTHR31791">
    <property type="entry name" value="FRIGIDA-LIKE PROTEIN 3-RELATED"/>
    <property type="match status" value="1"/>
</dbReference>
<feature type="coiled-coil region" evidence="5">
    <location>
        <begin position="168"/>
        <end position="237"/>
    </location>
</feature>
<evidence type="ECO:0000313" key="7">
    <source>
        <dbReference type="EMBL" id="BBH06651.1"/>
    </source>
</evidence>
<dbReference type="InterPro" id="IPR012474">
    <property type="entry name" value="Frigida"/>
</dbReference>
<accession>A0A4Y1RQL5</accession>
<evidence type="ECO:0000256" key="4">
    <source>
        <dbReference type="ARBA" id="ARBA00023089"/>
    </source>
</evidence>
<name>A0A4Y1RQL5_PRUDU</name>
<keyword evidence="2" id="KW-0217">Developmental protein</keyword>
<dbReference type="AlphaFoldDB" id="A0A4Y1RQL5"/>
<protein>
    <submittedName>
        <fullName evidence="7">Frigida-like protein</fullName>
    </submittedName>
</protein>
<dbReference type="PANTHER" id="PTHR31791:SF70">
    <property type="entry name" value="FRIGIDA-LIKE PROTEIN"/>
    <property type="match status" value="1"/>
</dbReference>
<feature type="region of interest" description="Disordered" evidence="6">
    <location>
        <begin position="866"/>
        <end position="897"/>
    </location>
</feature>
<keyword evidence="3" id="KW-0221">Differentiation</keyword>
<gene>
    <name evidence="7" type="ORF">Prudu_018369</name>
</gene>
<dbReference type="SUPFAM" id="SSF57997">
    <property type="entry name" value="Tropomyosin"/>
    <property type="match status" value="1"/>
</dbReference>
<organism evidence="7">
    <name type="scientific">Prunus dulcis</name>
    <name type="common">Almond</name>
    <name type="synonym">Amygdalus dulcis</name>
    <dbReference type="NCBI Taxonomy" id="3755"/>
    <lineage>
        <taxon>Eukaryota</taxon>
        <taxon>Viridiplantae</taxon>
        <taxon>Streptophyta</taxon>
        <taxon>Embryophyta</taxon>
        <taxon>Tracheophyta</taxon>
        <taxon>Spermatophyta</taxon>
        <taxon>Magnoliopsida</taxon>
        <taxon>eudicotyledons</taxon>
        <taxon>Gunneridae</taxon>
        <taxon>Pentapetalae</taxon>
        <taxon>rosids</taxon>
        <taxon>fabids</taxon>
        <taxon>Rosales</taxon>
        <taxon>Rosaceae</taxon>
        <taxon>Amygdaloideae</taxon>
        <taxon>Amygdaleae</taxon>
        <taxon>Prunus</taxon>
    </lineage>
</organism>
<evidence type="ECO:0000256" key="5">
    <source>
        <dbReference type="SAM" id="Coils"/>
    </source>
</evidence>
<evidence type="ECO:0000256" key="3">
    <source>
        <dbReference type="ARBA" id="ARBA00022782"/>
    </source>
</evidence>
<comment type="similarity">
    <text evidence="1">Belongs to the Frigida family.</text>
</comment>
<keyword evidence="4" id="KW-0287">Flowering</keyword>
<proteinExistence type="inferred from homology"/>